<feature type="binding site" evidence="11">
    <location>
        <position position="71"/>
    </location>
    <ligand>
        <name>ATP</name>
        <dbReference type="ChEBI" id="CHEBI:30616"/>
    </ligand>
</feature>
<feature type="binding site" evidence="11">
    <location>
        <begin position="147"/>
        <end position="154"/>
    </location>
    <ligand>
        <name>UMP</name>
        <dbReference type="ChEBI" id="CHEBI:57865"/>
    </ligand>
</feature>
<dbReference type="AlphaFoldDB" id="A0A5J6MKU6"/>
<dbReference type="Gene3D" id="3.40.1160.10">
    <property type="entry name" value="Acetylglutamate kinase-like"/>
    <property type="match status" value="1"/>
</dbReference>
<comment type="subunit">
    <text evidence="11">Homohexamer.</text>
</comment>
<feature type="binding site" evidence="11">
    <location>
        <position position="86"/>
    </location>
    <ligand>
        <name>UMP</name>
        <dbReference type="ChEBI" id="CHEBI:57865"/>
    </ligand>
</feature>
<dbReference type="UniPathway" id="UPA00159">
    <property type="reaction ID" value="UER00275"/>
</dbReference>
<dbReference type="GO" id="GO:0044210">
    <property type="term" value="P:'de novo' CTP biosynthetic process"/>
    <property type="evidence" value="ECO:0007669"/>
    <property type="project" value="UniProtKB-UniRule"/>
</dbReference>
<feature type="binding site" evidence="11">
    <location>
        <position position="183"/>
    </location>
    <ligand>
        <name>ATP</name>
        <dbReference type="ChEBI" id="CHEBI:30616"/>
    </ligand>
</feature>
<evidence type="ECO:0000313" key="13">
    <source>
        <dbReference type="EMBL" id="QEX17155.1"/>
    </source>
</evidence>
<evidence type="ECO:0000313" key="14">
    <source>
        <dbReference type="Proteomes" id="UP000326202"/>
    </source>
</evidence>
<comment type="activity regulation">
    <text evidence="11">Inhibited by UTP.</text>
</comment>
<feature type="binding site" evidence="11">
    <location>
        <begin position="24"/>
        <end position="27"/>
    </location>
    <ligand>
        <name>ATP</name>
        <dbReference type="ChEBI" id="CHEBI:30616"/>
    </ligand>
</feature>
<proteinExistence type="inferred from homology"/>
<keyword evidence="5 11" id="KW-0808">Transferase</keyword>
<accession>A0A5J6MKU6</accession>
<keyword evidence="6 11" id="KW-0547">Nucleotide-binding</keyword>
<sequence>MSEQLAKKAKAADAPGRFRRVLLKLSGEALMGSREFGLDPATVERTAREVATASQLGFELALVIGGGNIFRGIAGAAQGMQRASADYMGMLATVINALAMQNALENMGVQTRVLSAIPMSTVCEPYIRRRAMRHLEKGRVVICAAGTGNPFFTTDTAASLRASELGCQALMKGTKVDGVYSADPKHHPDAKRFDRLTYLEVLSKDLKVMDASAISLARESKIPVVVFSMQKDGALADVLAGRGKFTIITDEV</sequence>
<keyword evidence="14" id="KW-1185">Reference proteome</keyword>
<evidence type="ECO:0000256" key="10">
    <source>
        <dbReference type="ARBA" id="ARBA00047767"/>
    </source>
</evidence>
<comment type="pathway">
    <text evidence="2 11">Pyrimidine metabolism; CTP biosynthesis via de novo pathway; UDP from UMP (UMPK route): step 1/1.</text>
</comment>
<dbReference type="GO" id="GO:0033862">
    <property type="term" value="F:UMP kinase activity"/>
    <property type="evidence" value="ECO:0007669"/>
    <property type="project" value="UniProtKB-EC"/>
</dbReference>
<dbReference type="EC" id="2.7.4.22" evidence="11"/>
<dbReference type="InterPro" id="IPR036393">
    <property type="entry name" value="AceGlu_kinase-like_sf"/>
</dbReference>
<keyword evidence="9 11" id="KW-0665">Pyrimidine biosynthesis</keyword>
<evidence type="ECO:0000256" key="4">
    <source>
        <dbReference type="ARBA" id="ARBA00022490"/>
    </source>
</evidence>
<dbReference type="InterPro" id="IPR011817">
    <property type="entry name" value="Uridylate_kinase"/>
</dbReference>
<reference evidence="13 14" key="1">
    <citation type="submission" date="2019-08" db="EMBL/GenBank/DDBJ databases">
        <title>Hyperibacter terrae gen. nov., sp. nov. and Hyperibacter viscosus sp. nov., two new members in the family Rhodospirillaceae isolated from the rhizosphere of Hypericum perforatum.</title>
        <authorList>
            <person name="Noviana Z."/>
        </authorList>
    </citation>
    <scope>NUCLEOTIDE SEQUENCE [LARGE SCALE GENOMIC DNA]</scope>
    <source>
        <strain evidence="13 14">R5913</strain>
    </source>
</reference>
<dbReference type="GO" id="GO:0006225">
    <property type="term" value="P:UDP biosynthetic process"/>
    <property type="evidence" value="ECO:0007669"/>
    <property type="project" value="TreeGrafter"/>
</dbReference>
<dbReference type="HAMAP" id="MF_01220_B">
    <property type="entry name" value="PyrH_B"/>
    <property type="match status" value="1"/>
</dbReference>
<keyword evidence="8 11" id="KW-0067">ATP-binding</keyword>
<dbReference type="CDD" id="cd04254">
    <property type="entry name" value="AAK_UMPK-PyrH-Ec"/>
    <property type="match status" value="1"/>
</dbReference>
<feature type="binding site" evidence="11">
    <location>
        <position position="66"/>
    </location>
    <ligand>
        <name>UMP</name>
        <dbReference type="ChEBI" id="CHEBI:57865"/>
    </ligand>
</feature>
<feature type="binding site" evidence="11">
    <location>
        <position position="174"/>
    </location>
    <ligand>
        <name>ATP</name>
        <dbReference type="ChEBI" id="CHEBI:30616"/>
    </ligand>
</feature>
<gene>
    <name evidence="11 13" type="primary">pyrH</name>
    <name evidence="13" type="ORF">FRZ44_24510</name>
</gene>
<dbReference type="PANTHER" id="PTHR42833">
    <property type="entry name" value="URIDYLATE KINASE"/>
    <property type="match status" value="1"/>
</dbReference>
<comment type="function">
    <text evidence="11">Catalyzes the reversible phosphorylation of UMP to UDP.</text>
</comment>
<dbReference type="InterPro" id="IPR001048">
    <property type="entry name" value="Asp/Glu/Uridylate_kinase"/>
</dbReference>
<dbReference type="Proteomes" id="UP000326202">
    <property type="component" value="Chromosome"/>
</dbReference>
<evidence type="ECO:0000259" key="12">
    <source>
        <dbReference type="Pfam" id="PF00696"/>
    </source>
</evidence>
<dbReference type="RefSeq" id="WP_151177436.1">
    <property type="nucleotide sequence ID" value="NZ_CP042906.1"/>
</dbReference>
<keyword evidence="4 11" id="KW-0963">Cytoplasm</keyword>
<feature type="binding site" evidence="11">
    <location>
        <position position="67"/>
    </location>
    <ligand>
        <name>ATP</name>
        <dbReference type="ChEBI" id="CHEBI:30616"/>
    </ligand>
</feature>
<evidence type="ECO:0000256" key="7">
    <source>
        <dbReference type="ARBA" id="ARBA00022777"/>
    </source>
</evidence>
<dbReference type="GO" id="GO:0005829">
    <property type="term" value="C:cytosol"/>
    <property type="evidence" value="ECO:0007669"/>
    <property type="project" value="TreeGrafter"/>
</dbReference>
<protein>
    <recommendedName>
        <fullName evidence="11">Uridylate kinase</fullName>
        <shortName evidence="11">UK</shortName>
        <ecNumber evidence="11">2.7.4.22</ecNumber>
    </recommendedName>
    <alternativeName>
        <fullName evidence="11">Uridine monophosphate kinase</fullName>
        <shortName evidence="11">UMP kinase</shortName>
        <shortName evidence="11">UMPK</shortName>
    </alternativeName>
</protein>
<dbReference type="PANTHER" id="PTHR42833:SF4">
    <property type="entry name" value="URIDYLATE KINASE PUMPKIN, CHLOROPLASTIC"/>
    <property type="match status" value="1"/>
</dbReference>
<dbReference type="FunFam" id="3.40.1160.10:FF:000001">
    <property type="entry name" value="Uridylate kinase"/>
    <property type="match status" value="1"/>
</dbReference>
<evidence type="ECO:0000256" key="6">
    <source>
        <dbReference type="ARBA" id="ARBA00022741"/>
    </source>
</evidence>
<organism evidence="13 14">
    <name type="scientific">Hypericibacter terrae</name>
    <dbReference type="NCBI Taxonomy" id="2602015"/>
    <lineage>
        <taxon>Bacteria</taxon>
        <taxon>Pseudomonadati</taxon>
        <taxon>Pseudomonadota</taxon>
        <taxon>Alphaproteobacteria</taxon>
        <taxon>Rhodospirillales</taxon>
        <taxon>Dongiaceae</taxon>
        <taxon>Hypericibacter</taxon>
    </lineage>
</organism>
<feature type="domain" description="Aspartate/glutamate/uridylate kinase" evidence="12">
    <location>
        <begin position="20"/>
        <end position="228"/>
    </location>
</feature>
<keyword evidence="7 11" id="KW-0418">Kinase</keyword>
<dbReference type="KEGG" id="htq:FRZ44_24510"/>
<name>A0A5J6MKU6_9PROT</name>
<dbReference type="PIRSF" id="PIRSF005650">
    <property type="entry name" value="Uridylate_kin"/>
    <property type="match status" value="1"/>
</dbReference>
<comment type="caution">
    <text evidence="11">Lacks conserved residue(s) required for the propagation of feature annotation.</text>
</comment>
<dbReference type="InterPro" id="IPR015963">
    <property type="entry name" value="Uridylate_kinase_bac"/>
</dbReference>
<dbReference type="Pfam" id="PF00696">
    <property type="entry name" value="AA_kinase"/>
    <property type="match status" value="1"/>
</dbReference>
<evidence type="ECO:0000256" key="2">
    <source>
        <dbReference type="ARBA" id="ARBA00004791"/>
    </source>
</evidence>
<evidence type="ECO:0000256" key="9">
    <source>
        <dbReference type="ARBA" id="ARBA00022975"/>
    </source>
</evidence>
<dbReference type="EMBL" id="CP042906">
    <property type="protein sequence ID" value="QEX17155.1"/>
    <property type="molecule type" value="Genomic_DNA"/>
</dbReference>
<dbReference type="SUPFAM" id="SSF53633">
    <property type="entry name" value="Carbamate kinase-like"/>
    <property type="match status" value="1"/>
</dbReference>
<dbReference type="GO" id="GO:0005524">
    <property type="term" value="F:ATP binding"/>
    <property type="evidence" value="ECO:0007669"/>
    <property type="project" value="UniProtKB-KW"/>
</dbReference>
<comment type="similarity">
    <text evidence="3 11">Belongs to the UMP kinase family.</text>
</comment>
<comment type="catalytic activity">
    <reaction evidence="10 11">
        <text>UMP + ATP = UDP + ADP</text>
        <dbReference type="Rhea" id="RHEA:24400"/>
        <dbReference type="ChEBI" id="CHEBI:30616"/>
        <dbReference type="ChEBI" id="CHEBI:57865"/>
        <dbReference type="ChEBI" id="CHEBI:58223"/>
        <dbReference type="ChEBI" id="CHEBI:456216"/>
        <dbReference type="EC" id="2.7.4.22"/>
    </reaction>
</comment>
<evidence type="ECO:0000256" key="3">
    <source>
        <dbReference type="ARBA" id="ARBA00007614"/>
    </source>
</evidence>
<comment type="subcellular location">
    <subcellularLocation>
        <location evidence="1 11">Cytoplasm</location>
    </subcellularLocation>
</comment>
<evidence type="ECO:0000256" key="11">
    <source>
        <dbReference type="HAMAP-Rule" id="MF_01220"/>
    </source>
</evidence>
<feature type="binding site" evidence="11">
    <location>
        <position position="180"/>
    </location>
    <ligand>
        <name>ATP</name>
        <dbReference type="ChEBI" id="CHEBI:30616"/>
    </ligand>
</feature>
<evidence type="ECO:0000256" key="5">
    <source>
        <dbReference type="ARBA" id="ARBA00022679"/>
    </source>
</evidence>
<evidence type="ECO:0000256" key="1">
    <source>
        <dbReference type="ARBA" id="ARBA00004496"/>
    </source>
</evidence>
<dbReference type="OrthoDB" id="9807458at2"/>
<evidence type="ECO:0000256" key="8">
    <source>
        <dbReference type="ARBA" id="ARBA00022840"/>
    </source>
</evidence>
<dbReference type="NCBIfam" id="TIGR02075">
    <property type="entry name" value="pyrH_bact"/>
    <property type="match status" value="1"/>
</dbReference>